<dbReference type="InterPro" id="IPR013762">
    <property type="entry name" value="Integrase-like_cat_sf"/>
</dbReference>
<dbReference type="EMBL" id="JBHSLI010000003">
    <property type="protein sequence ID" value="MFC5293083.1"/>
    <property type="molecule type" value="Genomic_DNA"/>
</dbReference>
<evidence type="ECO:0000256" key="1">
    <source>
        <dbReference type="ARBA" id="ARBA00023172"/>
    </source>
</evidence>
<dbReference type="RefSeq" id="WP_260348860.1">
    <property type="nucleotide sequence ID" value="NZ_JAOAOS010000006.1"/>
</dbReference>
<keyword evidence="4" id="KW-1185">Reference proteome</keyword>
<dbReference type="InterPro" id="IPR011010">
    <property type="entry name" value="DNA_brk_join_enz"/>
</dbReference>
<evidence type="ECO:0000259" key="2">
    <source>
        <dbReference type="PROSITE" id="PS51898"/>
    </source>
</evidence>
<proteinExistence type="predicted"/>
<reference evidence="4" key="1">
    <citation type="journal article" date="2019" name="Int. J. Syst. Evol. Microbiol.">
        <title>The Global Catalogue of Microorganisms (GCM) 10K type strain sequencing project: providing services to taxonomists for standard genome sequencing and annotation.</title>
        <authorList>
            <consortium name="The Broad Institute Genomics Platform"/>
            <consortium name="The Broad Institute Genome Sequencing Center for Infectious Disease"/>
            <person name="Wu L."/>
            <person name="Ma J."/>
        </authorList>
    </citation>
    <scope>NUCLEOTIDE SEQUENCE [LARGE SCALE GENOMIC DNA]</scope>
    <source>
        <strain evidence="4">CGMCC 1.15643</strain>
    </source>
</reference>
<evidence type="ECO:0000313" key="3">
    <source>
        <dbReference type="EMBL" id="MFC5293083.1"/>
    </source>
</evidence>
<dbReference type="PROSITE" id="PS51898">
    <property type="entry name" value="TYR_RECOMBINASE"/>
    <property type="match status" value="1"/>
</dbReference>
<protein>
    <submittedName>
        <fullName evidence="3">Integrase</fullName>
    </submittedName>
</protein>
<dbReference type="InterPro" id="IPR002104">
    <property type="entry name" value="Integrase_catalytic"/>
</dbReference>
<comment type="caution">
    <text evidence="3">The sequence shown here is derived from an EMBL/GenBank/DDBJ whole genome shotgun (WGS) entry which is preliminary data.</text>
</comment>
<dbReference type="Gene3D" id="1.10.443.10">
    <property type="entry name" value="Intergrase catalytic core"/>
    <property type="match status" value="1"/>
</dbReference>
<feature type="domain" description="Tyr recombinase" evidence="2">
    <location>
        <begin position="194"/>
        <end position="423"/>
    </location>
</feature>
<dbReference type="Proteomes" id="UP001595976">
    <property type="component" value="Unassembled WGS sequence"/>
</dbReference>
<gene>
    <name evidence="3" type="ORF">ACFPK2_08775</name>
</gene>
<evidence type="ECO:0000313" key="4">
    <source>
        <dbReference type="Proteomes" id="UP001595976"/>
    </source>
</evidence>
<keyword evidence="1" id="KW-0233">DNA recombination</keyword>
<sequence length="425" mass="47650">MPSPGKARDRNTVLAFDEERGQWLIRFWDEETGQRRKRRLKCGASDRKEADRQFAEFLLEADRARKERELVSPTPGDPTLKRSALISIDRVLAFYGERQIGTPNQEIVGYHMQRLLPFWTGKMLSQIDGSTCRGYVKKRTRETFTSPGAKKAREVTESTARRELETLGAAVGAWHKEYTLDSRPLITLPAKSKAHPDWLTDGEYERLLRVAKGGRIVAGDAKQGFEWVDDGQSTEHLVRFLELTFSTGSRAGVMLGLGWEPDPERKRGHVDFGTTTIFRLGPDAPVTRKRGEPCRIPDRILPLLRAWHAADMAEKAKVEAEGGAWVDRIVRYHGKAMARIGQAFENAATNARLEIRDIDGRHRLTDKALGLPTPHILRHSKATLLLRAGVPPIEVAEFLSMSLKSLLDTCGHTASEYQRAAAAAA</sequence>
<organism evidence="3 4">
    <name type="scientific">Bosea minatitlanensis</name>
    <dbReference type="NCBI Taxonomy" id="128782"/>
    <lineage>
        <taxon>Bacteria</taxon>
        <taxon>Pseudomonadati</taxon>
        <taxon>Pseudomonadota</taxon>
        <taxon>Alphaproteobacteria</taxon>
        <taxon>Hyphomicrobiales</taxon>
        <taxon>Boseaceae</taxon>
        <taxon>Bosea</taxon>
    </lineage>
</organism>
<name>A0ABW0F3C8_9HYPH</name>
<dbReference type="SUPFAM" id="SSF56349">
    <property type="entry name" value="DNA breaking-rejoining enzymes"/>
    <property type="match status" value="1"/>
</dbReference>
<accession>A0ABW0F3C8</accession>